<keyword evidence="6 7" id="KW-0472">Membrane</keyword>
<feature type="transmembrane region" description="Helical" evidence="7">
    <location>
        <begin position="236"/>
        <end position="262"/>
    </location>
</feature>
<comment type="similarity">
    <text evidence="7">Belongs to the binding-protein-dependent transport system permease family.</text>
</comment>
<keyword evidence="2 7" id="KW-0813">Transport</keyword>
<evidence type="ECO:0000256" key="1">
    <source>
        <dbReference type="ARBA" id="ARBA00004651"/>
    </source>
</evidence>
<dbReference type="Pfam" id="PF00528">
    <property type="entry name" value="BPD_transp_1"/>
    <property type="match status" value="1"/>
</dbReference>
<evidence type="ECO:0000256" key="2">
    <source>
        <dbReference type="ARBA" id="ARBA00022448"/>
    </source>
</evidence>
<dbReference type="InterPro" id="IPR000515">
    <property type="entry name" value="MetI-like"/>
</dbReference>
<sequence length="313" mass="33010">MVIRLLRRLGISLVSLFLVAVVVFLLMQAAPGDAAEALVGSDATAAEVEAARERLGLNEPLVVQFGNWLLAAVQGDFGTSLYSDRPVIDSLLAAAPATISISVVALLIAAVLGVTAGTVAGLRQNSWADRGVSLLATLGIAMPNFWVGLLLVSVFAFDLGWLPATGYVPIEQGFGDWLRHVILPAFALALAMTAEVARQTRGGVVDVLSRPYILAARARGASRGWLVRKHVLRNSAIPVVTVFGLQSASLLGGVVIIEAVFGISGLGTLAITSVVRQDYPVIQAYVVLVALIVIVINLLVDISYGWINPKVRS</sequence>
<keyword evidence="5 7" id="KW-1133">Transmembrane helix</keyword>
<evidence type="ECO:0000313" key="9">
    <source>
        <dbReference type="EMBL" id="MFO7190972.1"/>
    </source>
</evidence>
<comment type="caution">
    <text evidence="9">The sequence shown here is derived from an EMBL/GenBank/DDBJ whole genome shotgun (WGS) entry which is preliminary data.</text>
</comment>
<dbReference type="Gene3D" id="1.10.3720.10">
    <property type="entry name" value="MetI-like"/>
    <property type="match status" value="1"/>
</dbReference>
<accession>A0ABD6FA66</accession>
<dbReference type="CDD" id="cd06261">
    <property type="entry name" value="TM_PBP2"/>
    <property type="match status" value="1"/>
</dbReference>
<name>A0ABD6FA66_9PSEU</name>
<dbReference type="InterPro" id="IPR035906">
    <property type="entry name" value="MetI-like_sf"/>
</dbReference>
<evidence type="ECO:0000256" key="7">
    <source>
        <dbReference type="RuleBase" id="RU363032"/>
    </source>
</evidence>
<dbReference type="GO" id="GO:0005886">
    <property type="term" value="C:plasma membrane"/>
    <property type="evidence" value="ECO:0007669"/>
    <property type="project" value="UniProtKB-SubCell"/>
</dbReference>
<gene>
    <name evidence="9" type="ORF">DIU77_001840</name>
</gene>
<keyword evidence="3" id="KW-1003">Cell membrane</keyword>
<dbReference type="Proteomes" id="UP000249324">
    <property type="component" value="Unassembled WGS sequence"/>
</dbReference>
<dbReference type="AlphaFoldDB" id="A0ABD6FA66"/>
<protein>
    <submittedName>
        <fullName evidence="9">ABC transporter permease</fullName>
    </submittedName>
</protein>
<evidence type="ECO:0000259" key="8">
    <source>
        <dbReference type="PROSITE" id="PS50928"/>
    </source>
</evidence>
<dbReference type="PROSITE" id="PS50928">
    <property type="entry name" value="ABC_TM1"/>
    <property type="match status" value="1"/>
</dbReference>
<dbReference type="SUPFAM" id="SSF161098">
    <property type="entry name" value="MetI-like"/>
    <property type="match status" value="1"/>
</dbReference>
<evidence type="ECO:0000256" key="3">
    <source>
        <dbReference type="ARBA" id="ARBA00022475"/>
    </source>
</evidence>
<evidence type="ECO:0000256" key="4">
    <source>
        <dbReference type="ARBA" id="ARBA00022692"/>
    </source>
</evidence>
<evidence type="ECO:0000256" key="6">
    <source>
        <dbReference type="ARBA" id="ARBA00023136"/>
    </source>
</evidence>
<proteinExistence type="inferred from homology"/>
<evidence type="ECO:0000256" key="5">
    <source>
        <dbReference type="ARBA" id="ARBA00022989"/>
    </source>
</evidence>
<dbReference type="PANTHER" id="PTHR43163:SF6">
    <property type="entry name" value="DIPEPTIDE TRANSPORT SYSTEM PERMEASE PROTEIN DPPB-RELATED"/>
    <property type="match status" value="1"/>
</dbReference>
<feature type="transmembrane region" description="Helical" evidence="7">
    <location>
        <begin position="134"/>
        <end position="157"/>
    </location>
</feature>
<dbReference type="Pfam" id="PF19300">
    <property type="entry name" value="BPD_transp_1_N"/>
    <property type="match status" value="1"/>
</dbReference>
<organism evidence="9 10">
    <name type="scientific">Thermocrispum agreste</name>
    <dbReference type="NCBI Taxonomy" id="37925"/>
    <lineage>
        <taxon>Bacteria</taxon>
        <taxon>Bacillati</taxon>
        <taxon>Actinomycetota</taxon>
        <taxon>Actinomycetes</taxon>
        <taxon>Pseudonocardiales</taxon>
        <taxon>Pseudonocardiaceae</taxon>
        <taxon>Thermocrispum</taxon>
    </lineage>
</organism>
<feature type="transmembrane region" description="Helical" evidence="7">
    <location>
        <begin position="282"/>
        <end position="307"/>
    </location>
</feature>
<dbReference type="EMBL" id="QGUI02000010">
    <property type="protein sequence ID" value="MFO7190972.1"/>
    <property type="molecule type" value="Genomic_DNA"/>
</dbReference>
<comment type="subcellular location">
    <subcellularLocation>
        <location evidence="1 7">Cell membrane</location>
        <topology evidence="1 7">Multi-pass membrane protein</topology>
    </subcellularLocation>
</comment>
<feature type="transmembrane region" description="Helical" evidence="7">
    <location>
        <begin position="99"/>
        <end position="122"/>
    </location>
</feature>
<feature type="domain" description="ABC transmembrane type-1" evidence="8">
    <location>
        <begin position="95"/>
        <end position="300"/>
    </location>
</feature>
<reference evidence="9 10" key="1">
    <citation type="journal article" date="2021" name="BMC Genomics">
        <title>Genome-resolved metagenome and metatranscriptome analyses of thermophilic composting reveal key bacterial players and their metabolic interactions.</title>
        <authorList>
            <person name="Braga L.P.P."/>
            <person name="Pereira R.V."/>
            <person name="Martins L.F."/>
            <person name="Moura L.M.S."/>
            <person name="Sanchez F.B."/>
            <person name="Patane J.S.L."/>
            <person name="da Silva A.M."/>
            <person name="Setubal J.C."/>
        </authorList>
    </citation>
    <scope>NUCLEOTIDE SEQUENCE [LARGE SCALE GENOMIC DNA]</scope>
    <source>
        <strain evidence="9">ZC4RG45</strain>
    </source>
</reference>
<dbReference type="InterPro" id="IPR045621">
    <property type="entry name" value="BPD_transp_1_N"/>
</dbReference>
<dbReference type="PANTHER" id="PTHR43163">
    <property type="entry name" value="DIPEPTIDE TRANSPORT SYSTEM PERMEASE PROTEIN DPPB-RELATED"/>
    <property type="match status" value="1"/>
</dbReference>
<keyword evidence="4 7" id="KW-0812">Transmembrane</keyword>
<evidence type="ECO:0000313" key="10">
    <source>
        <dbReference type="Proteomes" id="UP000249324"/>
    </source>
</evidence>